<gene>
    <name evidence="2" type="ORF">CFR76_01610</name>
</gene>
<sequence length="79" mass="8658">MQDFMVKGVERRSPMPGEDGLLHPMPAGQADRRQAGAGQDLGPDRADNRARTTARNGRSGAIFPTHLKPWQLTTGFIDE</sequence>
<keyword evidence="3" id="KW-1185">Reference proteome</keyword>
<evidence type="ECO:0000313" key="2">
    <source>
        <dbReference type="EMBL" id="PYD71393.1"/>
    </source>
</evidence>
<dbReference type="Proteomes" id="UP000247371">
    <property type="component" value="Unassembled WGS sequence"/>
</dbReference>
<accession>A0A2V4R5K7</accession>
<protein>
    <submittedName>
        <fullName evidence="2">Uncharacterized protein</fullName>
    </submittedName>
</protein>
<dbReference type="RefSeq" id="WP_110555500.1">
    <property type="nucleotide sequence ID" value="NZ_NKUB01000001.1"/>
</dbReference>
<feature type="compositionally biased region" description="Low complexity" evidence="1">
    <location>
        <begin position="51"/>
        <end position="61"/>
    </location>
</feature>
<feature type="region of interest" description="Disordered" evidence="1">
    <location>
        <begin position="1"/>
        <end position="62"/>
    </location>
</feature>
<comment type="caution">
    <text evidence="2">The sequence shown here is derived from an EMBL/GenBank/DDBJ whole genome shotgun (WGS) entry which is preliminary data.</text>
</comment>
<name>A0A2V4R5K7_9PROT</name>
<dbReference type="AlphaFoldDB" id="A0A2V4R5K7"/>
<organism evidence="2 3">
    <name type="scientific">Komagataeibacter swingsii</name>
    <dbReference type="NCBI Taxonomy" id="215220"/>
    <lineage>
        <taxon>Bacteria</taxon>
        <taxon>Pseudomonadati</taxon>
        <taxon>Pseudomonadota</taxon>
        <taxon>Alphaproteobacteria</taxon>
        <taxon>Acetobacterales</taxon>
        <taxon>Acetobacteraceae</taxon>
        <taxon>Komagataeibacter</taxon>
    </lineage>
</organism>
<proteinExistence type="predicted"/>
<reference evidence="2 3" key="1">
    <citation type="submission" date="2017-07" db="EMBL/GenBank/DDBJ databases">
        <title>A draft genome sequence of Komagataeibacter swingsii LMG 22125.</title>
        <authorList>
            <person name="Skraban J."/>
            <person name="Cleenwerck I."/>
            <person name="Vandamme P."/>
            <person name="Trcek J."/>
        </authorList>
    </citation>
    <scope>NUCLEOTIDE SEQUENCE [LARGE SCALE GENOMIC DNA]</scope>
    <source>
        <strain evidence="2 3">LMG 22125</strain>
    </source>
</reference>
<evidence type="ECO:0000256" key="1">
    <source>
        <dbReference type="SAM" id="MobiDB-lite"/>
    </source>
</evidence>
<evidence type="ECO:0000313" key="3">
    <source>
        <dbReference type="Proteomes" id="UP000247371"/>
    </source>
</evidence>
<dbReference type="EMBL" id="NKUB01000001">
    <property type="protein sequence ID" value="PYD71393.1"/>
    <property type="molecule type" value="Genomic_DNA"/>
</dbReference>